<protein>
    <submittedName>
        <fullName evidence="9">Cytochrome C biogenesis protein</fullName>
    </submittedName>
</protein>
<dbReference type="Pfam" id="PF05140">
    <property type="entry name" value="ResB"/>
    <property type="match status" value="1"/>
</dbReference>
<keyword evidence="2 7" id="KW-0812">Transmembrane</keyword>
<feature type="transmembrane region" description="Helical" evidence="7">
    <location>
        <begin position="116"/>
        <end position="137"/>
    </location>
</feature>
<dbReference type="GO" id="GO:0017004">
    <property type="term" value="P:cytochrome complex assembly"/>
    <property type="evidence" value="ECO:0007669"/>
    <property type="project" value="UniProtKB-KW"/>
</dbReference>
<dbReference type="InterPro" id="IPR007816">
    <property type="entry name" value="ResB-like_domain"/>
</dbReference>
<comment type="caution">
    <text evidence="9">The sequence shown here is derived from an EMBL/GenBank/DDBJ whole genome shotgun (WGS) entry which is preliminary data.</text>
</comment>
<dbReference type="AlphaFoldDB" id="A0A2A6FUG4"/>
<keyword evidence="3" id="KW-0201">Cytochrome c-type biogenesis</keyword>
<sequence>MPSSPSESEKDAPTAAHTRPTRPDDHIDQPDHTGDTSVAPPARLSIGGWLLYFWRQLTSMRTALLLLLLLAIAAVPGSLVPQRSSDPNGVAQYFTTNPMLAPILDHIQMFDVYSSVWFSAIYLLLFVSLIGCVVPRARHHTAAMRARPPRTPARLGRLAGYLEVVAPAGVTGEAVVAEASVRLRKARYRVERYESGGEVSVSAERGYVRETGNLIFHTALVGILITVGIGGGYGFTGQRVMVVGQSFVNTLAAYDSFNPGRFFTSNTLDPYRLTLTGLDVVYERHNIKAFGQPLDFTAHVRVGDQRESSAQDAIVKVNQPLTTHSTDIYLLGNGYAPKITVRNAAGNVVFTDSVPFLPQDANLTSIGVVKVPDGMPQQLGLVGFFYPTQATLTTGAFASSYPDLTYPVLTLNVFEGDLGINAGTPASVYTLDTSTMTQLTGGSTGVASLQLKPGETGRLPNELGTITFDRADTNGTTADYSTSVARFVSFEIHHDPARMWVLVFAIFIVAGLLLSLFVPRRRLWVKAVERNGKVLIQYAGLARGDDHGLTQAVKNLAEAHTAALRTVSAEKLDLSGGACCGQDV</sequence>
<dbReference type="GO" id="GO:0016020">
    <property type="term" value="C:membrane"/>
    <property type="evidence" value="ECO:0007669"/>
    <property type="project" value="UniProtKB-SubCell"/>
</dbReference>
<dbReference type="Proteomes" id="UP000219994">
    <property type="component" value="Unassembled WGS sequence"/>
</dbReference>
<reference evidence="10" key="1">
    <citation type="submission" date="2017-03" db="EMBL/GenBank/DDBJ databases">
        <authorList>
            <person name="Lund M.B."/>
        </authorList>
    </citation>
    <scope>NUCLEOTIDE SEQUENCE [LARGE SCALE GENOMIC DNA]</scope>
</reference>
<evidence type="ECO:0000256" key="2">
    <source>
        <dbReference type="ARBA" id="ARBA00022692"/>
    </source>
</evidence>
<evidence type="ECO:0000256" key="7">
    <source>
        <dbReference type="SAM" id="Phobius"/>
    </source>
</evidence>
<feature type="domain" description="ResB-like" evidence="8">
    <location>
        <begin position="60"/>
        <end position="552"/>
    </location>
</feature>
<evidence type="ECO:0000256" key="6">
    <source>
        <dbReference type="SAM" id="MobiDB-lite"/>
    </source>
</evidence>
<dbReference type="EMBL" id="NAEP01000017">
    <property type="protein sequence ID" value="PDQ36359.1"/>
    <property type="molecule type" value="Genomic_DNA"/>
</dbReference>
<accession>A0A2A6FUG4</accession>
<feature type="compositionally biased region" description="Basic and acidic residues" evidence="6">
    <location>
        <begin position="21"/>
        <end position="34"/>
    </location>
</feature>
<evidence type="ECO:0000313" key="10">
    <source>
        <dbReference type="Proteomes" id="UP000219994"/>
    </source>
</evidence>
<evidence type="ECO:0000256" key="1">
    <source>
        <dbReference type="ARBA" id="ARBA00004141"/>
    </source>
</evidence>
<organism evidence="9 10">
    <name type="scientific">Candidatus Lumbricidiphila eiseniae</name>
    <dbReference type="NCBI Taxonomy" id="1969409"/>
    <lineage>
        <taxon>Bacteria</taxon>
        <taxon>Bacillati</taxon>
        <taxon>Actinomycetota</taxon>
        <taxon>Actinomycetes</taxon>
        <taxon>Micrococcales</taxon>
        <taxon>Microbacteriaceae</taxon>
        <taxon>Candidatus Lumbricidiphila</taxon>
    </lineage>
</organism>
<keyword evidence="5 7" id="KW-0472">Membrane</keyword>
<feature type="region of interest" description="Disordered" evidence="6">
    <location>
        <begin position="1"/>
        <end position="39"/>
    </location>
</feature>
<evidence type="ECO:0000256" key="5">
    <source>
        <dbReference type="ARBA" id="ARBA00023136"/>
    </source>
</evidence>
<proteinExistence type="predicted"/>
<dbReference type="PANTHER" id="PTHR31566:SF0">
    <property type="entry name" value="CYTOCHROME C BIOGENESIS PROTEIN CCS1, CHLOROPLASTIC"/>
    <property type="match status" value="1"/>
</dbReference>
<evidence type="ECO:0000256" key="3">
    <source>
        <dbReference type="ARBA" id="ARBA00022748"/>
    </source>
</evidence>
<gene>
    <name evidence="9" type="ORF">B5766_01295</name>
</gene>
<comment type="subcellular location">
    <subcellularLocation>
        <location evidence="1">Membrane</location>
        <topology evidence="1">Multi-pass membrane protein</topology>
    </subcellularLocation>
</comment>
<evidence type="ECO:0000313" key="9">
    <source>
        <dbReference type="EMBL" id="PDQ36359.1"/>
    </source>
</evidence>
<keyword evidence="4 7" id="KW-1133">Transmembrane helix</keyword>
<feature type="transmembrane region" description="Helical" evidence="7">
    <location>
        <begin position="63"/>
        <end position="80"/>
    </location>
</feature>
<dbReference type="PANTHER" id="PTHR31566">
    <property type="entry name" value="CYTOCHROME C BIOGENESIS PROTEIN CCS1, CHLOROPLASTIC"/>
    <property type="match status" value="1"/>
</dbReference>
<evidence type="ECO:0000256" key="4">
    <source>
        <dbReference type="ARBA" id="ARBA00022989"/>
    </source>
</evidence>
<evidence type="ECO:0000259" key="8">
    <source>
        <dbReference type="Pfam" id="PF05140"/>
    </source>
</evidence>
<dbReference type="InterPro" id="IPR023494">
    <property type="entry name" value="Cyt_c_bgen_Ccs1/CcsB/ResB"/>
</dbReference>
<feature type="transmembrane region" description="Helical" evidence="7">
    <location>
        <begin position="499"/>
        <end position="518"/>
    </location>
</feature>
<feature type="transmembrane region" description="Helical" evidence="7">
    <location>
        <begin position="214"/>
        <end position="235"/>
    </location>
</feature>
<name>A0A2A6FUG4_9MICO</name>